<accession>A0A9P9WMB0</accession>
<evidence type="ECO:0000313" key="2">
    <source>
        <dbReference type="EMBL" id="KAI1870034.1"/>
    </source>
</evidence>
<gene>
    <name evidence="2" type="ORF">JX265_006204</name>
</gene>
<feature type="compositionally biased region" description="Acidic residues" evidence="1">
    <location>
        <begin position="81"/>
        <end position="90"/>
    </location>
</feature>
<dbReference type="AlphaFoldDB" id="A0A9P9WMB0"/>
<feature type="compositionally biased region" description="Polar residues" evidence="1">
    <location>
        <begin position="1"/>
        <end position="11"/>
    </location>
</feature>
<organism evidence="2 3">
    <name type="scientific">Neoarthrinium moseri</name>
    <dbReference type="NCBI Taxonomy" id="1658444"/>
    <lineage>
        <taxon>Eukaryota</taxon>
        <taxon>Fungi</taxon>
        <taxon>Dikarya</taxon>
        <taxon>Ascomycota</taxon>
        <taxon>Pezizomycotina</taxon>
        <taxon>Sordariomycetes</taxon>
        <taxon>Xylariomycetidae</taxon>
        <taxon>Amphisphaeriales</taxon>
        <taxon>Apiosporaceae</taxon>
        <taxon>Neoarthrinium</taxon>
    </lineage>
</organism>
<feature type="compositionally biased region" description="Polar residues" evidence="1">
    <location>
        <begin position="42"/>
        <end position="55"/>
    </location>
</feature>
<protein>
    <submittedName>
        <fullName evidence="2">Uncharacterized protein</fullName>
    </submittedName>
</protein>
<feature type="region of interest" description="Disordered" evidence="1">
    <location>
        <begin position="1"/>
        <end position="116"/>
    </location>
</feature>
<evidence type="ECO:0000256" key="1">
    <source>
        <dbReference type="SAM" id="MobiDB-lite"/>
    </source>
</evidence>
<name>A0A9P9WMB0_9PEZI</name>
<evidence type="ECO:0000313" key="3">
    <source>
        <dbReference type="Proteomes" id="UP000829685"/>
    </source>
</evidence>
<feature type="compositionally biased region" description="Acidic residues" evidence="1">
    <location>
        <begin position="56"/>
        <end position="72"/>
    </location>
</feature>
<dbReference type="Proteomes" id="UP000829685">
    <property type="component" value="Unassembled WGS sequence"/>
</dbReference>
<dbReference type="EMBL" id="JAFIMR010000014">
    <property type="protein sequence ID" value="KAI1870034.1"/>
    <property type="molecule type" value="Genomic_DNA"/>
</dbReference>
<comment type="caution">
    <text evidence="2">The sequence shown here is derived from an EMBL/GenBank/DDBJ whole genome shotgun (WGS) entry which is preliminary data.</text>
</comment>
<keyword evidence="3" id="KW-1185">Reference proteome</keyword>
<reference evidence="2" key="1">
    <citation type="submission" date="2021-03" db="EMBL/GenBank/DDBJ databases">
        <title>Revisited historic fungal species revealed as producer of novel bioactive compounds through whole genome sequencing and comparative genomics.</title>
        <authorList>
            <person name="Vignolle G.A."/>
            <person name="Hochenegger N."/>
            <person name="Mach R.L."/>
            <person name="Mach-Aigner A.R."/>
            <person name="Javad Rahimi M."/>
            <person name="Salim K.A."/>
            <person name="Chan C.M."/>
            <person name="Lim L.B.L."/>
            <person name="Cai F."/>
            <person name="Druzhinina I.S."/>
            <person name="U'Ren J.M."/>
            <person name="Derntl C."/>
        </authorList>
    </citation>
    <scope>NUCLEOTIDE SEQUENCE</scope>
    <source>
        <strain evidence="2">TUCIM 5799</strain>
    </source>
</reference>
<proteinExistence type="predicted"/>
<sequence length="116" mass="13223">MQNSTTHQMTSYLKPLCEAQDTPSHLEYPTHSDPGRRHRQRGSQTSCGELSTSSTEQEDYEQGQEQENDGDEVISSMLDDIPPEDADIFEDPPNWYGPPADWVPFEEDELQSRSYA</sequence>